<organism evidence="1 2">
    <name type="scientific">Vibrio owensii</name>
    <dbReference type="NCBI Taxonomy" id="696485"/>
    <lineage>
        <taxon>Bacteria</taxon>
        <taxon>Pseudomonadati</taxon>
        <taxon>Pseudomonadota</taxon>
        <taxon>Gammaproteobacteria</taxon>
        <taxon>Vibrionales</taxon>
        <taxon>Vibrionaceae</taxon>
        <taxon>Vibrio</taxon>
    </lineage>
</organism>
<proteinExistence type="predicted"/>
<comment type="caution">
    <text evidence="1">The sequence shown here is derived from an EMBL/GenBank/DDBJ whole genome shotgun (WGS) entry which is preliminary data.</text>
</comment>
<dbReference type="EMBL" id="CAKMTQ010000001">
    <property type="protein sequence ID" value="CAH1521311.1"/>
    <property type="molecule type" value="Genomic_DNA"/>
</dbReference>
<dbReference type="RefSeq" id="WP_409929992.1">
    <property type="nucleotide sequence ID" value="NZ_CAKMTQ010000001.1"/>
</dbReference>
<gene>
    <name evidence="1" type="ORF">THF1D04_10758</name>
</gene>
<dbReference type="AlphaFoldDB" id="A0AAU9PZS2"/>
<evidence type="ECO:0000313" key="2">
    <source>
        <dbReference type="Proteomes" id="UP001295420"/>
    </source>
</evidence>
<protein>
    <submittedName>
        <fullName evidence="1">Uncharacterized protein</fullName>
    </submittedName>
</protein>
<name>A0AAU9PZS2_9VIBR</name>
<reference evidence="1" key="1">
    <citation type="submission" date="2022-01" db="EMBL/GenBank/DDBJ databases">
        <authorList>
            <person name="Lagorce A."/>
        </authorList>
    </citation>
    <scope>NUCLEOTIDE SEQUENCE</scope>
    <source>
        <strain evidence="1">Th15_F1_D04</strain>
    </source>
</reference>
<evidence type="ECO:0000313" key="1">
    <source>
        <dbReference type="EMBL" id="CAH1521311.1"/>
    </source>
</evidence>
<accession>A0AAU9PZS2</accession>
<sequence>MENDDQLKKQVVQFKNIMGVAEKSTLEAEERSILIDAICDYFPSTVVDQAMTEWAQKSRS</sequence>
<dbReference type="Proteomes" id="UP001295420">
    <property type="component" value="Unassembled WGS sequence"/>
</dbReference>